<evidence type="ECO:0000313" key="1">
    <source>
        <dbReference type="EMBL" id="SFT80749.1"/>
    </source>
</evidence>
<dbReference type="Proteomes" id="UP000199594">
    <property type="component" value="Unassembled WGS sequence"/>
</dbReference>
<reference evidence="1 2" key="1">
    <citation type="submission" date="2016-10" db="EMBL/GenBank/DDBJ databases">
        <authorList>
            <person name="de Groot N.N."/>
        </authorList>
    </citation>
    <scope>NUCLEOTIDE SEQUENCE [LARGE SCALE GENOMIC DNA]</scope>
    <source>
        <strain evidence="1 2">CGMCC 1.6493</strain>
    </source>
</reference>
<dbReference type="Pfam" id="PF07311">
    <property type="entry name" value="Dodecin"/>
    <property type="match status" value="1"/>
</dbReference>
<dbReference type="InterPro" id="IPR009923">
    <property type="entry name" value="Dodecin"/>
</dbReference>
<dbReference type="SUPFAM" id="SSF89807">
    <property type="entry name" value="Dodecin-like"/>
    <property type="match status" value="1"/>
</dbReference>
<proteinExistence type="predicted"/>
<accession>A0A1I7B0R5</accession>
<dbReference type="PANTHER" id="PTHR39324:SF1">
    <property type="entry name" value="CALCIUM DODECIN"/>
    <property type="match status" value="1"/>
</dbReference>
<dbReference type="RefSeq" id="WP_089850098.1">
    <property type="nucleotide sequence ID" value="NZ_FPAQ01000021.1"/>
</dbReference>
<evidence type="ECO:0008006" key="3">
    <source>
        <dbReference type="Google" id="ProtNLM"/>
    </source>
</evidence>
<evidence type="ECO:0000313" key="2">
    <source>
        <dbReference type="Proteomes" id="UP000199594"/>
    </source>
</evidence>
<dbReference type="Gene3D" id="3.30.1660.10">
    <property type="entry name" value="Flavin-binding protein dodecin"/>
    <property type="match status" value="1"/>
</dbReference>
<dbReference type="NCBIfam" id="NF043052">
    <property type="entry name" value="DodecBact"/>
    <property type="match status" value="1"/>
</dbReference>
<gene>
    <name evidence="1" type="ORF">SAMN04487956_12160</name>
</gene>
<name>A0A1I7B0R5_9GAMM</name>
<protein>
    <recommendedName>
        <fullName evidence="3">Dodecin domain-containing protein</fullName>
    </recommendedName>
</protein>
<sequence>MSHHTYKHIELTGSSEKDIESAVQNALTKAAESLHGMRWFEVTETRGHIEQARVAHWQVTIKVGFTLD</sequence>
<dbReference type="EMBL" id="FPAQ01000021">
    <property type="protein sequence ID" value="SFT80749.1"/>
    <property type="molecule type" value="Genomic_DNA"/>
</dbReference>
<dbReference type="OrthoDB" id="9805889at2"/>
<dbReference type="AlphaFoldDB" id="A0A1I7B0R5"/>
<dbReference type="InterPro" id="IPR050049">
    <property type="entry name" value="Dodecin_bact"/>
</dbReference>
<dbReference type="PANTHER" id="PTHR39324">
    <property type="entry name" value="CALCIUM DODECIN"/>
    <property type="match status" value="1"/>
</dbReference>
<organism evidence="1 2">
    <name type="scientific">Halomonas saccharevitans</name>
    <dbReference type="NCBI Taxonomy" id="416872"/>
    <lineage>
        <taxon>Bacteria</taxon>
        <taxon>Pseudomonadati</taxon>
        <taxon>Pseudomonadota</taxon>
        <taxon>Gammaproteobacteria</taxon>
        <taxon>Oceanospirillales</taxon>
        <taxon>Halomonadaceae</taxon>
        <taxon>Halomonas</taxon>
    </lineage>
</organism>
<dbReference type="InterPro" id="IPR025543">
    <property type="entry name" value="Dodecin-like"/>
</dbReference>
<dbReference type="InterPro" id="IPR036694">
    <property type="entry name" value="Dodecin-like_sf"/>
</dbReference>